<dbReference type="AlphaFoldDB" id="A0A420XQW2"/>
<dbReference type="RefSeq" id="WP_121193345.1">
    <property type="nucleotide sequence ID" value="NZ_RBWV01000011.1"/>
</dbReference>
<evidence type="ECO:0000313" key="2">
    <source>
        <dbReference type="Proteomes" id="UP000281955"/>
    </source>
</evidence>
<gene>
    <name evidence="1" type="ORF">CLV35_2066</name>
</gene>
<proteinExistence type="predicted"/>
<name>A0A420XQW2_9ACTN</name>
<protein>
    <submittedName>
        <fullName evidence="1">Uncharacterized protein</fullName>
    </submittedName>
</protein>
<organism evidence="1 2">
    <name type="scientific">Motilibacter peucedani</name>
    <dbReference type="NCBI Taxonomy" id="598650"/>
    <lineage>
        <taxon>Bacteria</taxon>
        <taxon>Bacillati</taxon>
        <taxon>Actinomycetota</taxon>
        <taxon>Actinomycetes</taxon>
        <taxon>Motilibacterales</taxon>
        <taxon>Motilibacteraceae</taxon>
        <taxon>Motilibacter</taxon>
    </lineage>
</organism>
<dbReference type="Proteomes" id="UP000281955">
    <property type="component" value="Unassembled WGS sequence"/>
</dbReference>
<accession>A0A420XQW2</accession>
<keyword evidence="2" id="KW-1185">Reference proteome</keyword>
<comment type="caution">
    <text evidence="1">The sequence shown here is derived from an EMBL/GenBank/DDBJ whole genome shotgun (WGS) entry which is preliminary data.</text>
</comment>
<dbReference type="InParanoid" id="A0A420XQW2"/>
<dbReference type="EMBL" id="RBWV01000011">
    <property type="protein sequence ID" value="RKS75592.1"/>
    <property type="molecule type" value="Genomic_DNA"/>
</dbReference>
<evidence type="ECO:0000313" key="1">
    <source>
        <dbReference type="EMBL" id="RKS75592.1"/>
    </source>
</evidence>
<sequence>MHDDESMVALLHLAVDDVVPRTPRPTDAVLARAARTPWGRVSAAASRARRLLAGVLVVGAVGGGAYVAAAHGGGDDQPAPEPLVLSVRLPAGWAWGPDGTTLRCGATVQPRTVYRDAVLDDVLDCGDEPVRGGPAVLLGTVAGDLREALAARGTSTVVAGLPAWAAAADAEVGVGAYAVAGTSTGLAVVGPHGDDDAAVAAALQGEDVFTVPRAAHDLLAGVSASGDAPDSLQLPESPAQVALLPSGADSAGGAGGTVSRQAEMARVVRALAPVRGEPCGPAASARTLFVRGSAGAWVRVDVLRDRAGCRTAVSEAGGSARLAGDPVAAAVAGADPVEPLVLSSQLVSRGGLAVQVPRGWDVARGPVFDPCTARRAAVVLADAVRPSCSSPRPQVPYAWLPPQTVRLRAVGTPVRGTGTGGVRVRWVDALATTGGEDVVARLGTVAGVAGRALLVGVPDAQLPVVQRGLGTR</sequence>
<reference evidence="1 2" key="1">
    <citation type="submission" date="2018-10" db="EMBL/GenBank/DDBJ databases">
        <title>Genomic Encyclopedia of Archaeal and Bacterial Type Strains, Phase II (KMG-II): from individual species to whole genera.</title>
        <authorList>
            <person name="Goeker M."/>
        </authorList>
    </citation>
    <scope>NUCLEOTIDE SEQUENCE [LARGE SCALE GENOMIC DNA]</scope>
    <source>
        <strain evidence="1 2">RP-AC37</strain>
    </source>
</reference>